<dbReference type="KEGG" id="caml:H6X83_10890"/>
<accession>A0A7G9WFH5</accession>
<dbReference type="EMBL" id="CP060696">
    <property type="protein sequence ID" value="QNO17437.1"/>
    <property type="molecule type" value="Genomic_DNA"/>
</dbReference>
<reference evidence="1 2" key="1">
    <citation type="submission" date="2020-08" db="EMBL/GenBank/DDBJ databases">
        <authorList>
            <person name="Ren C."/>
            <person name="Gu Y."/>
            <person name="Xu Y."/>
        </authorList>
    </citation>
    <scope>NUCLEOTIDE SEQUENCE [LARGE SCALE GENOMIC DNA]</scope>
    <source>
        <strain evidence="1 2">LBM18003</strain>
    </source>
</reference>
<dbReference type="GO" id="GO:0016651">
    <property type="term" value="F:oxidoreductase activity, acting on NAD(P)H"/>
    <property type="evidence" value="ECO:0007669"/>
    <property type="project" value="UniProtKB-ARBA"/>
</dbReference>
<proteinExistence type="predicted"/>
<dbReference type="Gene3D" id="3.40.50.360">
    <property type="match status" value="1"/>
</dbReference>
<sequence>MNIKILYMSKKNTKKVAEAMAQTLGVPAQRIEDADLLQKTKLLFLGFGIYGGNPPQKLNDFLAKLKPENIQNIVLFTTSARGKDQTAPVREKLQAQGLNVAEKTFSGKGRFLFMNSKEPGRETLEAAQRFASETVKQEQKRP</sequence>
<dbReference type="AlphaFoldDB" id="A0A7G9WFH5"/>
<dbReference type="RefSeq" id="WP_212506508.1">
    <property type="nucleotide sequence ID" value="NZ_CP060696.1"/>
</dbReference>
<dbReference type="InterPro" id="IPR029039">
    <property type="entry name" value="Flavoprotein-like_sf"/>
</dbReference>
<name>A0A7G9WFH5_9FIRM</name>
<dbReference type="Proteomes" id="UP000516046">
    <property type="component" value="Chromosome"/>
</dbReference>
<protein>
    <submittedName>
        <fullName evidence="1">Uncharacterized protein</fullName>
    </submittedName>
</protein>
<organism evidence="1 2">
    <name type="scientific">Caproicibacterium amylolyticum</name>
    <dbReference type="NCBI Taxonomy" id="2766537"/>
    <lineage>
        <taxon>Bacteria</taxon>
        <taxon>Bacillati</taxon>
        <taxon>Bacillota</taxon>
        <taxon>Clostridia</taxon>
        <taxon>Eubacteriales</taxon>
        <taxon>Oscillospiraceae</taxon>
        <taxon>Caproicibacterium</taxon>
    </lineage>
</organism>
<dbReference type="SUPFAM" id="SSF52218">
    <property type="entry name" value="Flavoproteins"/>
    <property type="match status" value="1"/>
</dbReference>
<evidence type="ECO:0000313" key="2">
    <source>
        <dbReference type="Proteomes" id="UP000516046"/>
    </source>
</evidence>
<keyword evidence="2" id="KW-1185">Reference proteome</keyword>
<evidence type="ECO:0000313" key="1">
    <source>
        <dbReference type="EMBL" id="QNO17437.1"/>
    </source>
</evidence>
<gene>
    <name evidence="1" type="ORF">H6X83_10890</name>
</gene>
<dbReference type="GO" id="GO:0010181">
    <property type="term" value="F:FMN binding"/>
    <property type="evidence" value="ECO:0007669"/>
    <property type="project" value="InterPro"/>
</dbReference>